<dbReference type="InterPro" id="IPR046700">
    <property type="entry name" value="DUF6570"/>
</dbReference>
<evidence type="ECO:0000313" key="2">
    <source>
        <dbReference type="EMBL" id="CAF1488289.1"/>
    </source>
</evidence>
<accession>A0A815S7P3</accession>
<dbReference type="Pfam" id="PF20209">
    <property type="entry name" value="DUF6570"/>
    <property type="match status" value="1"/>
</dbReference>
<name>A0A815S7P3_9BILA</name>
<reference evidence="2" key="1">
    <citation type="submission" date="2021-02" db="EMBL/GenBank/DDBJ databases">
        <authorList>
            <person name="Nowell W R."/>
        </authorList>
    </citation>
    <scope>NUCLEOTIDE SEQUENCE</scope>
</reference>
<dbReference type="Proteomes" id="UP000663882">
    <property type="component" value="Unassembled WGS sequence"/>
</dbReference>
<organism evidence="2 3">
    <name type="scientific">Rotaria sordida</name>
    <dbReference type="NCBI Taxonomy" id="392033"/>
    <lineage>
        <taxon>Eukaryota</taxon>
        <taxon>Metazoa</taxon>
        <taxon>Spiralia</taxon>
        <taxon>Gnathifera</taxon>
        <taxon>Rotifera</taxon>
        <taxon>Eurotatoria</taxon>
        <taxon>Bdelloidea</taxon>
        <taxon>Philodinida</taxon>
        <taxon>Philodinidae</taxon>
        <taxon>Rotaria</taxon>
    </lineage>
</organism>
<dbReference type="AlphaFoldDB" id="A0A815S7P3"/>
<feature type="non-terminal residue" evidence="2">
    <location>
        <position position="420"/>
    </location>
</feature>
<dbReference type="OrthoDB" id="6141723at2759"/>
<comment type="caution">
    <text evidence="2">The sequence shown here is derived from an EMBL/GenBank/DDBJ whole genome shotgun (WGS) entry which is preliminary data.</text>
</comment>
<evidence type="ECO:0000259" key="1">
    <source>
        <dbReference type="Pfam" id="PF20209"/>
    </source>
</evidence>
<evidence type="ECO:0000313" key="3">
    <source>
        <dbReference type="Proteomes" id="UP000663882"/>
    </source>
</evidence>
<feature type="domain" description="DUF6570" evidence="1">
    <location>
        <begin position="311"/>
        <end position="403"/>
    </location>
</feature>
<dbReference type="EMBL" id="CAJNOO010009021">
    <property type="protein sequence ID" value="CAF1488289.1"/>
    <property type="molecule type" value="Genomic_DNA"/>
</dbReference>
<sequence length="420" mass="49524">MVRKKSTSSKIKKRKEAYKRQCLRRNTAFAASLSLSFDTLGTDLIHSNCTTFVNNDIGVMLFDVIDCNAQYEDSNIIKDIVKKLVSKVCRLDVERKRQLQITKKKILDAANSKEDLILNQSRQRTWFKRKYSENTLFRKEKKENVRKNFQIKYHNDSEFREKHKVRTKSHGLNRYNCNNLIRLQKIQQSLSYYRDNNTPIRQNDRRLYNQSRRIVKKYMAMQGHICTVKHRNLYINNLKSFQKIIQEAPDYICVVCRLALFRNQVIPDVEQKYIKKDMSYEIKERIQSYVNSSMSIEKKWICKSCSDKIKKQQMPSRAIVNKLKVCEVPSELKKLNNLEKHLIALRLPFIKIVNLTSGKLSSRLAQKGTKGPLHCVPSDVQDTATILPRPVDTSMMVRLQLKRRLKYKAVWEEQLINPND</sequence>
<gene>
    <name evidence="2" type="ORF">RFH988_LOCUS38291</name>
</gene>
<protein>
    <recommendedName>
        <fullName evidence="1">DUF6570 domain-containing protein</fullName>
    </recommendedName>
</protein>
<proteinExistence type="predicted"/>